<organism evidence="1 2">
    <name type="scientific">Arthrobacter rhombi</name>
    <dbReference type="NCBI Taxonomy" id="71253"/>
    <lineage>
        <taxon>Bacteria</taxon>
        <taxon>Bacillati</taxon>
        <taxon>Actinomycetota</taxon>
        <taxon>Actinomycetes</taxon>
        <taxon>Micrococcales</taxon>
        <taxon>Micrococcaceae</taxon>
        <taxon>Arthrobacter</taxon>
    </lineage>
</organism>
<proteinExistence type="predicted"/>
<accession>A0A1R4GVL6</accession>
<evidence type="ECO:0000313" key="2">
    <source>
        <dbReference type="Proteomes" id="UP000195913"/>
    </source>
</evidence>
<protein>
    <submittedName>
        <fullName evidence="1">Uncharacterized protein</fullName>
    </submittedName>
</protein>
<sequence>MEGFNDVAFRVLSGVRPGEKPPGRTRLGYYYFVEKYLS</sequence>
<name>A0A1R4GVL6_9MICC</name>
<reference evidence="1 2" key="1">
    <citation type="submission" date="2017-02" db="EMBL/GenBank/DDBJ databases">
        <authorList>
            <person name="Peterson S.W."/>
        </authorList>
    </citation>
    <scope>NUCLEOTIDE SEQUENCE [LARGE SCALE GENOMIC DNA]</scope>
    <source>
        <strain evidence="1 2">B Ar 00.02</strain>
    </source>
</reference>
<keyword evidence="2" id="KW-1185">Reference proteome</keyword>
<dbReference type="AlphaFoldDB" id="A0A1R4GVL6"/>
<dbReference type="Proteomes" id="UP000195913">
    <property type="component" value="Unassembled WGS sequence"/>
</dbReference>
<gene>
    <name evidence="1" type="ORF">FM101_14340</name>
</gene>
<evidence type="ECO:0000313" key="1">
    <source>
        <dbReference type="EMBL" id="SJM72093.1"/>
    </source>
</evidence>
<dbReference type="EMBL" id="FUHW01000048">
    <property type="protein sequence ID" value="SJM72093.1"/>
    <property type="molecule type" value="Genomic_DNA"/>
</dbReference>